<feature type="compositionally biased region" description="Low complexity" evidence="1">
    <location>
        <begin position="331"/>
        <end position="340"/>
    </location>
</feature>
<feature type="compositionally biased region" description="Polar residues" evidence="1">
    <location>
        <begin position="307"/>
        <end position="325"/>
    </location>
</feature>
<sequence>MSATWDTGRRIVSALAETLEDEAAHNATALTDRLQAKAKQAGMALDEVHAATLQAREAQEALTATAQMGKEYIRTLASFISTNGGQGTKTCLSSTDADSGGGSGAGSGTKWSKWGDAGIDDYLTKVCPDLFSNTTAEETTKQTCERAKKLAKWPGKGSILWNHAGGGHGRQGAPYEVADIGKEAQGTDGTECPMLMGAAVGKYGLAITTKDTKVHFARLFELTFSSTTDGALALDAQAKINEAGTKNAAELAAQIVKAKARVEAEHTKQKCTSNGREKTCQALEDAKGETQDTVQQALELVAKTKQNDGQAAQPQNRKANTNMKTKTSEPDTAAQTTHATTQHDARPDAAPLPRHTLPLGTVATALARMTRK</sequence>
<evidence type="ECO:0000256" key="1">
    <source>
        <dbReference type="SAM" id="MobiDB-lite"/>
    </source>
</evidence>
<dbReference type="Proteomes" id="UP000009027">
    <property type="component" value="Unassembled WGS sequence"/>
</dbReference>
<keyword evidence="3" id="KW-1185">Reference proteome</keyword>
<reference evidence="2 3" key="1">
    <citation type="journal article" date="2012" name="Proc. Natl. Acad. Sci. U.S.A.">
        <title>Antigenic diversity is generated by distinct evolutionary mechanisms in African trypanosome species.</title>
        <authorList>
            <person name="Jackson A.P."/>
            <person name="Berry A."/>
            <person name="Aslett M."/>
            <person name="Allison H.C."/>
            <person name="Burton P."/>
            <person name="Vavrova-Anderson J."/>
            <person name="Brown R."/>
            <person name="Browne H."/>
            <person name="Corton N."/>
            <person name="Hauser H."/>
            <person name="Gamble J."/>
            <person name="Gilderthorp R."/>
            <person name="Marcello L."/>
            <person name="McQuillan J."/>
            <person name="Otto T.D."/>
            <person name="Quail M.A."/>
            <person name="Sanders M.J."/>
            <person name="van Tonder A."/>
            <person name="Ginger M.L."/>
            <person name="Field M.C."/>
            <person name="Barry J.D."/>
            <person name="Hertz-Fowler C."/>
            <person name="Berriman M."/>
        </authorList>
    </citation>
    <scope>NUCLEOTIDE SEQUENCE</scope>
    <source>
        <strain evidence="2 3">Y486</strain>
    </source>
</reference>
<proteinExistence type="predicted"/>
<feature type="region of interest" description="Disordered" evidence="1">
    <location>
        <begin position="304"/>
        <end position="356"/>
    </location>
</feature>
<dbReference type="EMBL" id="CAEX01005964">
    <property type="protein sequence ID" value="CCD20602.1"/>
    <property type="molecule type" value="Genomic_DNA"/>
</dbReference>
<name>F9WSR3_TRYVY</name>
<accession>F9WSR3</accession>
<dbReference type="VEuPathDB" id="TriTrypDB:TvY486_0034560"/>
<evidence type="ECO:0000313" key="3">
    <source>
        <dbReference type="Proteomes" id="UP000009027"/>
    </source>
</evidence>
<evidence type="ECO:0000313" key="2">
    <source>
        <dbReference type="EMBL" id="CCD20602.1"/>
    </source>
</evidence>
<dbReference type="AlphaFoldDB" id="F9WSR3"/>
<protein>
    <submittedName>
        <fullName evidence="2">Uncharacterized protein</fullName>
    </submittedName>
</protein>
<gene>
    <name evidence="2" type="ORF">TvY486_0034560</name>
</gene>
<organism evidence="2 3">
    <name type="scientific">Trypanosoma vivax (strain Y486)</name>
    <dbReference type="NCBI Taxonomy" id="1055687"/>
    <lineage>
        <taxon>Eukaryota</taxon>
        <taxon>Discoba</taxon>
        <taxon>Euglenozoa</taxon>
        <taxon>Kinetoplastea</taxon>
        <taxon>Metakinetoplastina</taxon>
        <taxon>Trypanosomatida</taxon>
        <taxon>Trypanosomatidae</taxon>
        <taxon>Trypanosoma</taxon>
        <taxon>Duttonella</taxon>
    </lineage>
</organism>